<dbReference type="PROSITE" id="PS50181">
    <property type="entry name" value="FBOX"/>
    <property type="match status" value="1"/>
</dbReference>
<comment type="caution">
    <text evidence="3">The sequence shown here is derived from an EMBL/GenBank/DDBJ whole genome shotgun (WGS) entry which is preliminary data.</text>
</comment>
<evidence type="ECO:0000259" key="2">
    <source>
        <dbReference type="PROSITE" id="PS50181"/>
    </source>
</evidence>
<organism evidence="3 4">
    <name type="scientific">Gymnopilus junonius</name>
    <name type="common">Spectacular rustgill mushroom</name>
    <name type="synonym">Gymnopilus spectabilis subsp. junonius</name>
    <dbReference type="NCBI Taxonomy" id="109634"/>
    <lineage>
        <taxon>Eukaryota</taxon>
        <taxon>Fungi</taxon>
        <taxon>Dikarya</taxon>
        <taxon>Basidiomycota</taxon>
        <taxon>Agaricomycotina</taxon>
        <taxon>Agaricomycetes</taxon>
        <taxon>Agaricomycetidae</taxon>
        <taxon>Agaricales</taxon>
        <taxon>Agaricineae</taxon>
        <taxon>Hymenogastraceae</taxon>
        <taxon>Gymnopilus</taxon>
    </lineage>
</organism>
<feature type="compositionally biased region" description="Basic residues" evidence="1">
    <location>
        <begin position="468"/>
        <end position="491"/>
    </location>
</feature>
<sequence length="593" mass="67925">MEFDPDSVPDDVWISIFETLPPAQLTVLVRTCQRFRALARKPLLREIRWGRTESTERNLDAWSSPSYSDLVALPRKVAIGIDFEFCGKSFWNYLTDEMQLHDRIHTQLQNFSMLHELVLNGTAISPYTYTILASLPSLRSLSIVNCVFINLHTQFEDHTHPNFSRQPTPLFNFTSLPLTSLRLHKLTYPTEPGPGVLAENIPSHPIHLVTAPNLRWLSLTWTPSRAVAYAHNNWPLPNVTDLEVIMSFLTRDMVDALVGCVERCRPGVRISLSIDHHNLAEQQVTSGFHIPLKGVWKYRGPLSFATWWPRGDGASTLTHLVTNVAIELSPLVSGLEKLPKSLQALEVQLRKWDMELLYAVRELFPDIRTLVVRYGQGTLPVDFLVSLGAEILPKLTYLHSLKILHDASCLKSRLPNHSTNMTGFFGPPVQQPTPLHQHLLQLHHQHPPHPQPLLHPPAQHQHQLPHPPHPHPPHQFHQHHPPQLHHHHHPYHPPPPPPPPTQFQHHHWLLNNNTGHLGTPHPLTEAALEEFSSRSDDDDSGPPELEQADLKDYLVAWNRYCKRLRHVQLDNARWWERKFEGDVWVEIKGPDVT</sequence>
<dbReference type="EMBL" id="JADNYJ010000231">
    <property type="protein sequence ID" value="KAF8873671.1"/>
    <property type="molecule type" value="Genomic_DNA"/>
</dbReference>
<dbReference type="AlphaFoldDB" id="A0A9P5N8H0"/>
<protein>
    <recommendedName>
        <fullName evidence="2">F-box domain-containing protein</fullName>
    </recommendedName>
</protein>
<dbReference type="InterPro" id="IPR032675">
    <property type="entry name" value="LRR_dom_sf"/>
</dbReference>
<gene>
    <name evidence="3" type="ORF">CPB84DRAFT_1798218</name>
</gene>
<proteinExistence type="predicted"/>
<dbReference type="SMART" id="SM00256">
    <property type="entry name" value="FBOX"/>
    <property type="match status" value="1"/>
</dbReference>
<evidence type="ECO:0000313" key="3">
    <source>
        <dbReference type="EMBL" id="KAF8873671.1"/>
    </source>
</evidence>
<dbReference type="InterPro" id="IPR001810">
    <property type="entry name" value="F-box_dom"/>
</dbReference>
<name>A0A9P5N8H0_GYMJU</name>
<dbReference type="InterPro" id="IPR036047">
    <property type="entry name" value="F-box-like_dom_sf"/>
</dbReference>
<dbReference type="Proteomes" id="UP000724874">
    <property type="component" value="Unassembled WGS sequence"/>
</dbReference>
<dbReference type="OrthoDB" id="5354526at2759"/>
<dbReference type="SUPFAM" id="SSF52047">
    <property type="entry name" value="RNI-like"/>
    <property type="match status" value="1"/>
</dbReference>
<feature type="domain" description="F-box" evidence="2">
    <location>
        <begin position="2"/>
        <end position="52"/>
    </location>
</feature>
<reference evidence="3" key="1">
    <citation type="submission" date="2020-11" db="EMBL/GenBank/DDBJ databases">
        <authorList>
            <consortium name="DOE Joint Genome Institute"/>
            <person name="Ahrendt S."/>
            <person name="Riley R."/>
            <person name="Andreopoulos W."/>
            <person name="LaButti K."/>
            <person name="Pangilinan J."/>
            <person name="Ruiz-duenas F.J."/>
            <person name="Barrasa J.M."/>
            <person name="Sanchez-Garcia M."/>
            <person name="Camarero S."/>
            <person name="Miyauchi S."/>
            <person name="Serrano A."/>
            <person name="Linde D."/>
            <person name="Babiker R."/>
            <person name="Drula E."/>
            <person name="Ayuso-Fernandez I."/>
            <person name="Pacheco R."/>
            <person name="Padilla G."/>
            <person name="Ferreira P."/>
            <person name="Barriuso J."/>
            <person name="Kellner H."/>
            <person name="Castanera R."/>
            <person name="Alfaro M."/>
            <person name="Ramirez L."/>
            <person name="Pisabarro A.G."/>
            <person name="Kuo A."/>
            <person name="Tritt A."/>
            <person name="Lipzen A."/>
            <person name="He G."/>
            <person name="Yan M."/>
            <person name="Ng V."/>
            <person name="Cullen D."/>
            <person name="Martin F."/>
            <person name="Rosso M.-N."/>
            <person name="Henrissat B."/>
            <person name="Hibbett D."/>
            <person name="Martinez A.T."/>
            <person name="Grigoriev I.V."/>
        </authorList>
    </citation>
    <scope>NUCLEOTIDE SEQUENCE</scope>
    <source>
        <strain evidence="3">AH 44721</strain>
    </source>
</reference>
<dbReference type="Pfam" id="PF12937">
    <property type="entry name" value="F-box-like"/>
    <property type="match status" value="1"/>
</dbReference>
<keyword evidence="4" id="KW-1185">Reference proteome</keyword>
<dbReference type="Gene3D" id="3.80.10.10">
    <property type="entry name" value="Ribonuclease Inhibitor"/>
    <property type="match status" value="1"/>
</dbReference>
<feature type="region of interest" description="Disordered" evidence="1">
    <location>
        <begin position="443"/>
        <end position="506"/>
    </location>
</feature>
<dbReference type="SUPFAM" id="SSF81383">
    <property type="entry name" value="F-box domain"/>
    <property type="match status" value="1"/>
</dbReference>
<feature type="compositionally biased region" description="Pro residues" evidence="1">
    <location>
        <begin position="492"/>
        <end position="501"/>
    </location>
</feature>
<evidence type="ECO:0000256" key="1">
    <source>
        <dbReference type="SAM" id="MobiDB-lite"/>
    </source>
</evidence>
<accession>A0A9P5N8H0</accession>
<evidence type="ECO:0000313" key="4">
    <source>
        <dbReference type="Proteomes" id="UP000724874"/>
    </source>
</evidence>